<dbReference type="SUPFAM" id="SSF50729">
    <property type="entry name" value="PH domain-like"/>
    <property type="match status" value="1"/>
</dbReference>
<proteinExistence type="predicted"/>
<accession>A0AAD2D4R6</accession>
<dbReference type="Proteomes" id="UP001295684">
    <property type="component" value="Unassembled WGS sequence"/>
</dbReference>
<dbReference type="Pfam" id="PF04802">
    <property type="entry name" value="PP4R3"/>
    <property type="match status" value="1"/>
</dbReference>
<sequence length="873" mass="100002">MASNTENGKEINNAEAGKEIEEEKQAPMVEGQDNQNGDGQVAEHKKWRAKLYQLNADGGWDDLGTGHCHVDVKQEIIKLTSESDETELLDSRISLSTSYHRQRDTIITWLDDSTQMDLAISFQEIDGAQETWEIICNIQGKDPEEVSQEDESDDEFLPEPDCSKLGSIHSMLQIMDLSRKQKVIEDILKDDEEYIKKLEKVFVKAEEEKNEECLKEVFLVFKDLINISDVKLLETLVSDKYYLTLFGALEYNNEISNTHSEMKHREFLKNKVKFKTFIAINDKEVIQKIHENYRISYLKDTALATGLDENNMQTINNLVSSNNQTLIQSILLDQENITQIFESLKNDSLKKRREAISFISELFSISKNLQIQGRLNLLSSFRNIEGYNLLIFVLESINLNASSKEEGKNAEKEIKEEMKCNHELVSDALEILMSYLQSFPVTLNELCESYSQSESAISSERFLAILVEHMLETKEQDLKLQVHEFLKFLLDSGDTTIIGKFYNIGLRIIADYFDERSDEPESNTNNNVSIAKSLGLDIIIKTITEDHYNCKSSILSLDLIGRVAKLIEFNNKLLNIGVIKFYKALLATNFKPYGKKMIEDDSLDCVIKIYSELKNKKNMIGSIVLDLFSKITKFDYNELASHLCKKYEIVKPFLQKCADKYDQKNIDSIHGILTKLDKNEEGDKCEDDCFKRSPKFGIGMKTEDFGGMDTLKDKSVEEIKEEFDLSKPPINPIPENTLDFTPNFDKDIKLETDEVLNEDMIEPAQESKSKETSETETIENKNEGNSEKFQLNIQQENVDFNEKEVSTKKRDLKAAEKHQEGVKDKEESTSPVVQNSTNPPQEPPVVKDSINKIGKGEHKKQKTEEEDAKPEQF</sequence>
<feature type="region of interest" description="Disordered" evidence="4">
    <location>
        <begin position="759"/>
        <end position="873"/>
    </location>
</feature>
<dbReference type="GO" id="GO:0030289">
    <property type="term" value="C:protein phosphatase 4 complex"/>
    <property type="evidence" value="ECO:0007669"/>
    <property type="project" value="TreeGrafter"/>
</dbReference>
<dbReference type="InterPro" id="IPR011993">
    <property type="entry name" value="PH-like_dom_sf"/>
</dbReference>
<feature type="coiled-coil region" evidence="3">
    <location>
        <begin position="188"/>
        <end position="215"/>
    </location>
</feature>
<feature type="region of interest" description="Disordered" evidence="4">
    <location>
        <begin position="1"/>
        <end position="42"/>
    </location>
</feature>
<feature type="compositionally biased region" description="Basic and acidic residues" evidence="4">
    <location>
        <begin position="765"/>
        <end position="786"/>
    </location>
</feature>
<dbReference type="Gene3D" id="2.30.29.30">
    <property type="entry name" value="Pleckstrin-homology domain (PH domain)/Phosphotyrosine-binding domain (PTB)"/>
    <property type="match status" value="1"/>
</dbReference>
<evidence type="ECO:0000259" key="6">
    <source>
        <dbReference type="Pfam" id="PF22972"/>
    </source>
</evidence>
<feature type="compositionally biased region" description="Polar residues" evidence="4">
    <location>
        <begin position="787"/>
        <end position="798"/>
    </location>
</feature>
<dbReference type="InterPro" id="IPR006887">
    <property type="entry name" value="P4R3-like_central_dom"/>
</dbReference>
<keyword evidence="8" id="KW-1185">Reference proteome</keyword>
<dbReference type="GO" id="GO:0005654">
    <property type="term" value="C:nucleoplasm"/>
    <property type="evidence" value="ECO:0007669"/>
    <property type="project" value="TreeGrafter"/>
</dbReference>
<evidence type="ECO:0000256" key="2">
    <source>
        <dbReference type="ARBA" id="ARBA00023242"/>
    </source>
</evidence>
<dbReference type="GO" id="GO:0072542">
    <property type="term" value="F:protein phosphatase activator activity"/>
    <property type="evidence" value="ECO:0007669"/>
    <property type="project" value="TreeGrafter"/>
</dbReference>
<feature type="compositionally biased region" description="Basic and acidic residues" evidence="4">
    <location>
        <begin position="16"/>
        <end position="25"/>
    </location>
</feature>
<comment type="subcellular location">
    <subcellularLocation>
        <location evidence="1">Nucleus</location>
    </subcellularLocation>
</comment>
<gene>
    <name evidence="7" type="ORF">ECRASSUSDP1_LOCUS21766</name>
</gene>
<dbReference type="EMBL" id="CAMPGE010022282">
    <property type="protein sequence ID" value="CAI2380332.1"/>
    <property type="molecule type" value="Genomic_DNA"/>
</dbReference>
<organism evidence="7 8">
    <name type="scientific">Euplotes crassus</name>
    <dbReference type="NCBI Taxonomy" id="5936"/>
    <lineage>
        <taxon>Eukaryota</taxon>
        <taxon>Sar</taxon>
        <taxon>Alveolata</taxon>
        <taxon>Ciliophora</taxon>
        <taxon>Intramacronucleata</taxon>
        <taxon>Spirotrichea</taxon>
        <taxon>Hypotrichia</taxon>
        <taxon>Euplotida</taxon>
        <taxon>Euplotidae</taxon>
        <taxon>Moneuplotes</taxon>
    </lineage>
</organism>
<feature type="domain" description="Serine/threonine-protein phosphatase 4 regulatory subunit 3-like central" evidence="5">
    <location>
        <begin position="176"/>
        <end position="648"/>
    </location>
</feature>
<reference evidence="7" key="1">
    <citation type="submission" date="2023-07" db="EMBL/GenBank/DDBJ databases">
        <authorList>
            <consortium name="AG Swart"/>
            <person name="Singh M."/>
            <person name="Singh A."/>
            <person name="Seah K."/>
            <person name="Emmerich C."/>
        </authorList>
    </citation>
    <scope>NUCLEOTIDE SEQUENCE</scope>
    <source>
        <strain evidence="7">DP1</strain>
    </source>
</reference>
<evidence type="ECO:0000313" key="8">
    <source>
        <dbReference type="Proteomes" id="UP001295684"/>
    </source>
</evidence>
<dbReference type="PANTHER" id="PTHR23318">
    <property type="entry name" value="ATP SYNTHASE GAMMA-RELATED"/>
    <property type="match status" value="1"/>
</dbReference>
<comment type="caution">
    <text evidence="7">The sequence shown here is derived from an EMBL/GenBank/DDBJ whole genome shotgun (WGS) entry which is preliminary data.</text>
</comment>
<dbReference type="PANTHER" id="PTHR23318:SF0">
    <property type="entry name" value="SERINE_THREONINE-PROTEIN PHOSPHATASE 4 REGULATORY SUBUNIT 3"/>
    <property type="match status" value="1"/>
</dbReference>
<feature type="domain" description="PP4R3 EVH1-like" evidence="6">
    <location>
        <begin position="48"/>
        <end position="140"/>
    </location>
</feature>
<name>A0AAD2D4R6_EUPCR</name>
<feature type="compositionally biased region" description="Polar residues" evidence="4">
    <location>
        <begin position="829"/>
        <end position="839"/>
    </location>
</feature>
<dbReference type="InterPro" id="IPR051137">
    <property type="entry name" value="PP4R3-like"/>
</dbReference>
<feature type="compositionally biased region" description="Basic and acidic residues" evidence="4">
    <location>
        <begin position="800"/>
        <end position="828"/>
    </location>
</feature>
<evidence type="ECO:0000256" key="1">
    <source>
        <dbReference type="ARBA" id="ARBA00004123"/>
    </source>
</evidence>
<evidence type="ECO:0000256" key="4">
    <source>
        <dbReference type="SAM" id="MobiDB-lite"/>
    </source>
</evidence>
<keyword evidence="3" id="KW-0175">Coiled coil</keyword>
<dbReference type="InterPro" id="IPR055236">
    <property type="entry name" value="EVH1_PP4R3"/>
</dbReference>
<evidence type="ECO:0000256" key="3">
    <source>
        <dbReference type="SAM" id="Coils"/>
    </source>
</evidence>
<feature type="compositionally biased region" description="Acidic residues" evidence="4">
    <location>
        <begin position="864"/>
        <end position="873"/>
    </location>
</feature>
<evidence type="ECO:0000313" key="7">
    <source>
        <dbReference type="EMBL" id="CAI2380332.1"/>
    </source>
</evidence>
<dbReference type="AlphaFoldDB" id="A0AAD2D4R6"/>
<evidence type="ECO:0008006" key="9">
    <source>
        <dbReference type="Google" id="ProtNLM"/>
    </source>
</evidence>
<keyword evidence="2" id="KW-0539">Nucleus</keyword>
<protein>
    <recommendedName>
        <fullName evidence="9">Serine/threonine-protein phosphatase 4 regulatory subunit 3-like central domain-containing protein</fullName>
    </recommendedName>
</protein>
<dbReference type="Pfam" id="PF22972">
    <property type="entry name" value="EVH1_PP4R3"/>
    <property type="match status" value="1"/>
</dbReference>
<evidence type="ECO:0000259" key="5">
    <source>
        <dbReference type="Pfam" id="PF04802"/>
    </source>
</evidence>